<dbReference type="EMBL" id="JAEPWM010000001">
    <property type="protein sequence ID" value="MBK6004783.1"/>
    <property type="molecule type" value="Genomic_DNA"/>
</dbReference>
<dbReference type="InterPro" id="IPR019291">
    <property type="entry name" value="Host_attachment_protein"/>
</dbReference>
<dbReference type="AlphaFoldDB" id="A0A934TP41"/>
<dbReference type="RefSeq" id="WP_201166161.1">
    <property type="nucleotide sequence ID" value="NZ_JAEPWM010000001.1"/>
</dbReference>
<protein>
    <submittedName>
        <fullName evidence="1">Host attachment protein</fullName>
    </submittedName>
</protein>
<reference evidence="1" key="2">
    <citation type="submission" date="2021-01" db="EMBL/GenBank/DDBJ databases">
        <authorList>
            <person name="Kang M."/>
        </authorList>
    </citation>
    <scope>NUCLEOTIDE SEQUENCE</scope>
    <source>
        <strain evidence="1">KACC 17527</strain>
    </source>
</reference>
<evidence type="ECO:0000313" key="2">
    <source>
        <dbReference type="Proteomes" id="UP000630528"/>
    </source>
</evidence>
<organism evidence="1 2">
    <name type="scientific">Ramlibacter ginsenosidimutans</name>
    <dbReference type="NCBI Taxonomy" id="502333"/>
    <lineage>
        <taxon>Bacteria</taxon>
        <taxon>Pseudomonadati</taxon>
        <taxon>Pseudomonadota</taxon>
        <taxon>Betaproteobacteria</taxon>
        <taxon>Burkholderiales</taxon>
        <taxon>Comamonadaceae</taxon>
        <taxon>Ramlibacter</taxon>
    </lineage>
</organism>
<name>A0A934TP41_9BURK</name>
<accession>A0A934TP41</accession>
<dbReference type="Proteomes" id="UP000630528">
    <property type="component" value="Unassembled WGS sequence"/>
</dbReference>
<gene>
    <name evidence="1" type="ORF">JJB11_01655</name>
</gene>
<evidence type="ECO:0000313" key="1">
    <source>
        <dbReference type="EMBL" id="MBK6004783.1"/>
    </source>
</evidence>
<reference evidence="1" key="1">
    <citation type="journal article" date="2012" name="J. Microbiol. Biotechnol.">
        <title>Ramlibacter ginsenosidimutans sp. nov., with ginsenoside-converting activity.</title>
        <authorList>
            <person name="Wang L."/>
            <person name="An D.S."/>
            <person name="Kim S.G."/>
            <person name="Jin F.X."/>
            <person name="Kim S.C."/>
            <person name="Lee S.T."/>
            <person name="Im W.T."/>
        </authorList>
    </citation>
    <scope>NUCLEOTIDE SEQUENCE</scope>
    <source>
        <strain evidence="1">KACC 17527</strain>
    </source>
</reference>
<dbReference type="Pfam" id="PF10116">
    <property type="entry name" value="Host_attach"/>
    <property type="match status" value="1"/>
</dbReference>
<keyword evidence="2" id="KW-1185">Reference proteome</keyword>
<comment type="caution">
    <text evidence="1">The sequence shown here is derived from an EMBL/GenBank/DDBJ whole genome shotgun (WGS) entry which is preliminary data.</text>
</comment>
<sequence length="124" mass="13718">MPDPEWTVLVEAGRARILETPVESGRQGEPPRLVEELADAHAAPVPGQARTAEELERFARQVVARLKQAYADARFEYLRIAAEPRLLGALRKEIDKHLDLHRAVLEWRELNVVPVEAGGAAGAP</sequence>
<proteinExistence type="predicted"/>